<dbReference type="Gene3D" id="3.90.550.10">
    <property type="entry name" value="Spore Coat Polysaccharide Biosynthesis Protein SpsA, Chain A"/>
    <property type="match status" value="1"/>
</dbReference>
<dbReference type="PANTHER" id="PTHR43685:SF5">
    <property type="entry name" value="GLYCOSYLTRANSFERASE EPSE-RELATED"/>
    <property type="match status" value="1"/>
</dbReference>
<evidence type="ECO:0000256" key="1">
    <source>
        <dbReference type="ARBA" id="ARBA00006739"/>
    </source>
</evidence>
<keyword evidence="3 5" id="KW-0808">Transferase</keyword>
<evidence type="ECO:0000313" key="5">
    <source>
        <dbReference type="EMBL" id="MBX7457694.1"/>
    </source>
</evidence>
<dbReference type="EMBL" id="JAIGNK010000002">
    <property type="protein sequence ID" value="MBX7457694.1"/>
    <property type="molecule type" value="Genomic_DNA"/>
</dbReference>
<dbReference type="SUPFAM" id="SSF53448">
    <property type="entry name" value="Nucleotide-diphospho-sugar transferases"/>
    <property type="match status" value="1"/>
</dbReference>
<keyword evidence="2 5" id="KW-0328">Glycosyltransferase</keyword>
<dbReference type="Pfam" id="PF00535">
    <property type="entry name" value="Glycos_transf_2"/>
    <property type="match status" value="1"/>
</dbReference>
<comment type="similarity">
    <text evidence="1">Belongs to the glycosyltransferase 2 family.</text>
</comment>
<dbReference type="GO" id="GO:0016757">
    <property type="term" value="F:glycosyltransferase activity"/>
    <property type="evidence" value="ECO:0007669"/>
    <property type="project" value="UniProtKB-KW"/>
</dbReference>
<dbReference type="InterPro" id="IPR001173">
    <property type="entry name" value="Glyco_trans_2-like"/>
</dbReference>
<evidence type="ECO:0000313" key="6">
    <source>
        <dbReference type="Proteomes" id="UP000783253"/>
    </source>
</evidence>
<feature type="domain" description="Glycosyltransferase 2-like" evidence="4">
    <location>
        <begin position="9"/>
        <end position="153"/>
    </location>
</feature>
<dbReference type="InterPro" id="IPR050834">
    <property type="entry name" value="Glycosyltransf_2"/>
</dbReference>
<comment type="caution">
    <text evidence="5">The sequence shown here is derived from an EMBL/GenBank/DDBJ whole genome shotgun (WGS) entry which is preliminary data.</text>
</comment>
<proteinExistence type="inferred from homology"/>
<dbReference type="PANTHER" id="PTHR43685">
    <property type="entry name" value="GLYCOSYLTRANSFERASE"/>
    <property type="match status" value="1"/>
</dbReference>
<evidence type="ECO:0000256" key="2">
    <source>
        <dbReference type="ARBA" id="ARBA00022676"/>
    </source>
</evidence>
<evidence type="ECO:0000259" key="4">
    <source>
        <dbReference type="Pfam" id="PF00535"/>
    </source>
</evidence>
<reference evidence="5 6" key="1">
    <citation type="submission" date="2021-08" db="EMBL/GenBank/DDBJ databases">
        <title>Comparative Genomics Analysis of the Genus Qipengyuania Reveals Extensive Genetic Diversity and Metabolic Versatility, Including the Description of Fifteen Novel Species.</title>
        <authorList>
            <person name="Liu Y."/>
        </authorList>
    </citation>
    <scope>NUCLEOTIDE SEQUENCE [LARGE SCALE GENOMIC DNA]</scope>
    <source>
        <strain evidence="5 6">1NDH17</strain>
    </source>
</reference>
<gene>
    <name evidence="5" type="ORF">K3152_05505</name>
</gene>
<sequence length="344" mass="38397">MTSTRPRLSVVMAVWNAEKHLAEAIDSVLGQTMGDFEFIIVDDNSSDSTADILAGYAARDVRVVILRNDENLGPYPSANRALEAAKAPLIARMDGDDICEPDRFEKQLAFLDANPDHLLVGCSYISIDEDGHEQFVRRNPMDWRVAGWFTRFRMPMVHPGFCFRAQLPDGTPVRYDTSLRYSRDYELAGRLAKAGKIALLPDILVRYRMHSSNISMSAPGEQDAFARAVAWSQVSQHYPEPLHADLAQFLDVSYRQQEPTVELVRPAVRGLKAALAHDFGSWHKAPAWAKRRTAGILSEAFLRGGGPRAAKLALHMALEAPEMIAPFAMRFLELRGVVEQRPAP</sequence>
<dbReference type="EC" id="2.4.-.-" evidence="5"/>
<dbReference type="Proteomes" id="UP000783253">
    <property type="component" value="Unassembled WGS sequence"/>
</dbReference>
<keyword evidence="6" id="KW-1185">Reference proteome</keyword>
<evidence type="ECO:0000256" key="3">
    <source>
        <dbReference type="ARBA" id="ARBA00022679"/>
    </source>
</evidence>
<protein>
    <submittedName>
        <fullName evidence="5">Glycosyltransferase</fullName>
        <ecNumber evidence="5">2.4.-.-</ecNumber>
    </submittedName>
</protein>
<name>A0ABS7IXE9_9SPHN</name>
<accession>A0ABS7IXE9</accession>
<organism evidence="5 6">
    <name type="scientific">Qipengyuania polymorpha</name>
    <dbReference type="NCBI Taxonomy" id="2867234"/>
    <lineage>
        <taxon>Bacteria</taxon>
        <taxon>Pseudomonadati</taxon>
        <taxon>Pseudomonadota</taxon>
        <taxon>Alphaproteobacteria</taxon>
        <taxon>Sphingomonadales</taxon>
        <taxon>Erythrobacteraceae</taxon>
        <taxon>Qipengyuania</taxon>
    </lineage>
</organism>
<dbReference type="RefSeq" id="WP_221573134.1">
    <property type="nucleotide sequence ID" value="NZ_JAIGNK010000002.1"/>
</dbReference>
<dbReference type="InterPro" id="IPR029044">
    <property type="entry name" value="Nucleotide-diphossugar_trans"/>
</dbReference>